<evidence type="ECO:0000313" key="4">
    <source>
        <dbReference type="EMBL" id="KAH0577873.1"/>
    </source>
</evidence>
<dbReference type="Pfam" id="PF10596">
    <property type="entry name" value="U6-snRNA_bdg"/>
    <property type="match status" value="1"/>
</dbReference>
<evidence type="ECO:0000313" key="3">
    <source>
        <dbReference type="EMBL" id="EST44000.1"/>
    </source>
</evidence>
<evidence type="ECO:0000259" key="2">
    <source>
        <dbReference type="Pfam" id="PF10596"/>
    </source>
</evidence>
<dbReference type="EMBL" id="KI546130">
    <property type="protein sequence ID" value="EST44000.1"/>
    <property type="molecule type" value="Genomic_DNA"/>
</dbReference>
<organism evidence="3">
    <name type="scientific">Spironucleus salmonicida</name>
    <dbReference type="NCBI Taxonomy" id="348837"/>
    <lineage>
        <taxon>Eukaryota</taxon>
        <taxon>Metamonada</taxon>
        <taxon>Diplomonadida</taxon>
        <taxon>Hexamitidae</taxon>
        <taxon>Hexamitinae</taxon>
        <taxon>Spironucleus</taxon>
    </lineage>
</organism>
<dbReference type="GO" id="GO:0030619">
    <property type="term" value="F:U1 snRNA binding"/>
    <property type="evidence" value="ECO:0007669"/>
    <property type="project" value="TreeGrafter"/>
</dbReference>
<dbReference type="InterPro" id="IPR019580">
    <property type="entry name" value="Prp8_U6-snRNA-bd"/>
</dbReference>
<name>V6LHF7_9EUKA</name>
<dbReference type="GO" id="GO:0017070">
    <property type="term" value="F:U6 snRNA binding"/>
    <property type="evidence" value="ECO:0007669"/>
    <property type="project" value="InterPro"/>
</dbReference>
<feature type="domain" description="PROCN" evidence="1">
    <location>
        <begin position="134"/>
        <end position="354"/>
    </location>
</feature>
<dbReference type="GO" id="GO:0030620">
    <property type="term" value="F:U2 snRNA binding"/>
    <property type="evidence" value="ECO:0007669"/>
    <property type="project" value="TreeGrafter"/>
</dbReference>
<proteinExistence type="predicted"/>
<dbReference type="GO" id="GO:0005682">
    <property type="term" value="C:U5 snRNP"/>
    <property type="evidence" value="ECO:0007669"/>
    <property type="project" value="TreeGrafter"/>
</dbReference>
<dbReference type="Proteomes" id="UP000018208">
    <property type="component" value="Unassembled WGS sequence"/>
</dbReference>
<gene>
    <name evidence="3" type="ORF">SS50377_16309</name>
    <name evidence="4" type="ORF">SS50377_21227</name>
</gene>
<feature type="domain" description="Pre-mRNA-processing-splicing factor 8 U6-snRNA-binding" evidence="2">
    <location>
        <begin position="1003"/>
        <end position="1137"/>
    </location>
</feature>
<reference evidence="3 4" key="1">
    <citation type="journal article" date="2014" name="PLoS Genet.">
        <title>The Genome of Spironucleus salmonicida Highlights a Fish Pathogen Adapted to Fluctuating Environments.</title>
        <authorList>
            <person name="Xu F."/>
            <person name="Jerlstrom-Hultqvist J."/>
            <person name="Einarsson E."/>
            <person name="Astvaldsson A."/>
            <person name="Svard S.G."/>
            <person name="Andersson J.O."/>
        </authorList>
    </citation>
    <scope>NUCLEOTIDE SEQUENCE</scope>
    <source>
        <strain evidence="4">ATCC 50377</strain>
    </source>
</reference>
<sequence length="1644" mass="195706">MNMQIIDIELQRKKFMQSQSISQFNFSQIYNLKYIQEALQSSILTYPGLFNIFQPIYCQTNIFVTRIINQSSRKCNNMQLPNSVTQYVYPIINFMDLPSYKSNNKMDILQQSSDNLFTYDDLLYSRESVFNQLQCKSQFHTQNLKPQISQDTSLYPQFLSQQTKNTYQIQRKILQKYQISEKTQLQKLLYRNRQKPALRLLYAANKINISQNNKIRSQNALKQDFYIVKMCWLEATIQLLKQLQSLLNGILISKKISFQFVNDQFILEQKTQLLTKQKKQGRIGNLFNIFLETGQFLKQIVNQIYSWLYGLQNIQEASSAILFIYSNLSKSSGLYRYKFKLNKYLTCIKSLQELQSQSISLYLKFYQKLYQDTLLITSKYVNNYLQRLTNVYDAKKNSIITRQRRTNAIQSVYYSSNSAFQQYFTQAWKLRRQQFIKYFNPNLTVEQLYLINQKTLERWQHLSQQIIEQRKNIYFQLKQYNYKQMIENFLQFKQIVLKQIIEQDQLNYQSIQTYKTQQEIKNLYIQLKQKFNTVDKIKKEEILQKSTISLIENSLINQYKQTNNIEISNLLILFNSNFEEFINKLISALQSKQTIQEIDMYDYYTYTQIRITSNYQTELLNQIILLIFQTRFNFLFQQYGLSSELSGLDQFNLICKINEKYDLQVVQQSIGILYNINLKFIHKVLQFFFDIEIVDYIYQYFTAKIQYKQLSFQLNNSIITSNQLFIIPYIIIQYAKHSCSHNVQYIQYQKLQFYDFNDFITNQKLKQGYFFNINKSNNTQQVITDIIQDSSALDLVLPLMRQKVTYLSQVVQNYPTIIQNLFRQILCSDKSIISIYYNNFSFLGFNLNKQLNKITVSLIMEDLVKDQFKQLFSHLSTSMQNNVNKSNKIIISILTYYQQISINFKNILQTYQYKLVRSIQKLINTFDQRRYNLFMFILQQDNGGLGMLNFIDNYPNILDYIKANTKQNQYYNQQKQLLQFQDINILKLDSLTDKQIIIDHISYQEEIIRAQNLTDSIKKFSLLNFSQQNYMGTYYQNYQDGIIQQQQSQIIHQSKQTKAQFKGQLIFRNKLFISFWSPILNRCNVYLGKLQNVPNTGIQYSGKLNSISQFYASIFRNNMWVKIHQTIIMQIQQYLEKQINNQDIKQFSKHVETIFGINKSPLNINQNAYDLQFIDVETQQLFNINLQLIFTSFDYYENFDLQKQCYQFIKNKANILYIFVDLLYCRVLFKQFPQDNFQFSQLQICFSKILQTNQQLALLRSRIQTSLQIKNFNHIHEESLNQNNWQSILQQNSFYIQSFPSQLGQIFILINFGLATFQIYIKTKENDLKQLILIIYQQSLKIEQSKFYIEDPILKRTLEQYSIEHNEVDNLNFVISHLSINLSPLKKLLTYFQYSYCINFSASSIDLGGSYQQFFRFILFLILIEQNSPNKGIQIASQCKPLQQIPFYQQLFTKNRGKTEITISQFDNILTNQAQMYFKVRFNRQCSNQQLLYLLLGLTQNLDIKTEVIFTRNENKIISNVIQQYKQLNQQTGLLQTLVDVQYEDISIEQKIVVVPTNINQYSQLQNKGYTVVGIQNQSVIEIRALIKNFTNHNRFINLGFFGSQMKIDGIQLIYQGTLIFTQKYTIQLLQQINDKLQPILFID</sequence>
<dbReference type="Pfam" id="PF08083">
    <property type="entry name" value="PROCN"/>
    <property type="match status" value="1"/>
</dbReference>
<dbReference type="GO" id="GO:0097157">
    <property type="term" value="F:pre-mRNA intronic binding"/>
    <property type="evidence" value="ECO:0007669"/>
    <property type="project" value="TreeGrafter"/>
</dbReference>
<dbReference type="InterPro" id="IPR012592">
    <property type="entry name" value="PROCN"/>
</dbReference>
<dbReference type="EMBL" id="AUWU02000001">
    <property type="protein sequence ID" value="KAH0577873.1"/>
    <property type="molecule type" value="Genomic_DNA"/>
</dbReference>
<dbReference type="GO" id="GO:0071013">
    <property type="term" value="C:catalytic step 2 spliceosome"/>
    <property type="evidence" value="ECO:0007669"/>
    <property type="project" value="TreeGrafter"/>
</dbReference>
<dbReference type="OrthoDB" id="1931567at2759"/>
<reference evidence="4" key="2">
    <citation type="submission" date="2020-12" db="EMBL/GenBank/DDBJ databases">
        <title>New Spironucleus salmonicida genome in near-complete chromosomes.</title>
        <authorList>
            <person name="Xu F."/>
            <person name="Kurt Z."/>
            <person name="Jimenez-Gonzalez A."/>
            <person name="Astvaldsson A."/>
            <person name="Andersson J.O."/>
            <person name="Svard S.G."/>
        </authorList>
    </citation>
    <scope>NUCLEOTIDE SEQUENCE</scope>
    <source>
        <strain evidence="4">ATCC 50377</strain>
    </source>
</reference>
<dbReference type="PANTHER" id="PTHR11140:SF0">
    <property type="entry name" value="PRE-MRNA-PROCESSING-SPLICING FACTOR 8"/>
    <property type="match status" value="1"/>
</dbReference>
<protein>
    <submittedName>
        <fullName evidence="3 4">Pre-mRNA-processing-splicing factor</fullName>
    </submittedName>
</protein>
<dbReference type="PANTHER" id="PTHR11140">
    <property type="entry name" value="PRE-MRNA SPLICING FACTOR PRP8"/>
    <property type="match status" value="1"/>
</dbReference>
<dbReference type="GO" id="GO:0030623">
    <property type="term" value="F:U5 snRNA binding"/>
    <property type="evidence" value="ECO:0007669"/>
    <property type="project" value="TreeGrafter"/>
</dbReference>
<dbReference type="GO" id="GO:0000244">
    <property type="term" value="P:spliceosomal tri-snRNP complex assembly"/>
    <property type="evidence" value="ECO:0007669"/>
    <property type="project" value="TreeGrafter"/>
</dbReference>
<evidence type="ECO:0000259" key="1">
    <source>
        <dbReference type="Pfam" id="PF08083"/>
    </source>
</evidence>
<evidence type="ECO:0000313" key="5">
    <source>
        <dbReference type="Proteomes" id="UP000018208"/>
    </source>
</evidence>
<keyword evidence="5" id="KW-1185">Reference proteome</keyword>
<dbReference type="InterPro" id="IPR027652">
    <property type="entry name" value="PRP8"/>
</dbReference>
<accession>V6LHF7</accession>
<dbReference type="VEuPathDB" id="GiardiaDB:SS50377_21227"/>